<proteinExistence type="predicted"/>
<sequence length="223" mass="25583">MPKPLENMLYTGNQVVTALIIGLLFLSCESKKETKMEKESIMPADTLIEFLSVQKTANDYTLLLQNDSIYRVLAFRKHADSLSFQFMNYQFSGIDNATLQNEVTFIDYLWEKAADSIKIDLKGAMVGYPLEYKDVLVKHIDAVKSDGSHEDQDYDRLRRLMHEANVYQPFANMLTAHGYMINSISTEKHGRVPKEELLKLSYSDSLIIPVPFMVWLEIKKASN</sequence>
<dbReference type="Proteomes" id="UP000662783">
    <property type="component" value="Chromosome"/>
</dbReference>
<protein>
    <recommendedName>
        <fullName evidence="3">Lipoprotein</fullName>
    </recommendedName>
</protein>
<organism evidence="1 2">
    <name type="scientific">Fulvivirga lutea</name>
    <dbReference type="NCBI Taxonomy" id="2810512"/>
    <lineage>
        <taxon>Bacteria</taxon>
        <taxon>Pseudomonadati</taxon>
        <taxon>Bacteroidota</taxon>
        <taxon>Cytophagia</taxon>
        <taxon>Cytophagales</taxon>
        <taxon>Fulvivirgaceae</taxon>
        <taxon>Fulvivirga</taxon>
    </lineage>
</organism>
<evidence type="ECO:0000313" key="2">
    <source>
        <dbReference type="Proteomes" id="UP000662783"/>
    </source>
</evidence>
<dbReference type="PROSITE" id="PS51257">
    <property type="entry name" value="PROKAR_LIPOPROTEIN"/>
    <property type="match status" value="1"/>
</dbReference>
<dbReference type="KEGG" id="fuv:JR347_03325"/>
<dbReference type="AlphaFoldDB" id="A0A975A237"/>
<dbReference type="EMBL" id="CP070608">
    <property type="protein sequence ID" value="QSE98127.1"/>
    <property type="molecule type" value="Genomic_DNA"/>
</dbReference>
<reference evidence="1" key="1">
    <citation type="submission" date="2021-02" db="EMBL/GenBank/DDBJ databases">
        <title>Fulvivirga sp. S481 isolated from sea water.</title>
        <authorList>
            <person name="Bae S.S."/>
            <person name="Baek K."/>
        </authorList>
    </citation>
    <scope>NUCLEOTIDE SEQUENCE</scope>
    <source>
        <strain evidence="1">S481</strain>
    </source>
</reference>
<evidence type="ECO:0008006" key="3">
    <source>
        <dbReference type="Google" id="ProtNLM"/>
    </source>
</evidence>
<name>A0A975A237_9BACT</name>
<gene>
    <name evidence="1" type="ORF">JR347_03325</name>
</gene>
<evidence type="ECO:0000313" key="1">
    <source>
        <dbReference type="EMBL" id="QSE98127.1"/>
    </source>
</evidence>
<dbReference type="RefSeq" id="WP_205722635.1">
    <property type="nucleotide sequence ID" value="NZ_CP070608.1"/>
</dbReference>
<keyword evidence="2" id="KW-1185">Reference proteome</keyword>
<accession>A0A975A237</accession>